<dbReference type="NCBIfam" id="NF033650">
    <property type="entry name" value="ANR_neg_reg"/>
    <property type="match status" value="1"/>
</dbReference>
<evidence type="ECO:0000313" key="2">
    <source>
        <dbReference type="Proteomes" id="UP001597420"/>
    </source>
</evidence>
<proteinExistence type="predicted"/>
<keyword evidence="2" id="KW-1185">Reference proteome</keyword>
<gene>
    <name evidence="1" type="ORF">ACFSAV_04180</name>
</gene>
<dbReference type="RefSeq" id="WP_379096552.1">
    <property type="nucleotide sequence ID" value="NZ_JBHUFP010000005.1"/>
</dbReference>
<dbReference type="EMBL" id="JBHUFP010000005">
    <property type="protein sequence ID" value="MFD1805578.1"/>
    <property type="molecule type" value="Genomic_DNA"/>
</dbReference>
<comment type="caution">
    <text evidence="1">The sequence shown here is derived from an EMBL/GenBank/DDBJ whole genome shotgun (WGS) entry which is preliminary data.</text>
</comment>
<sequence length="67" mass="7890">MNTHFNRFQHYSSRAAKAERAGKYELARSHWEVAAISAKQPFNQDWCIKRAEFCQRMLTKPFVGNTK</sequence>
<organism evidence="1 2">
    <name type="scientific">Pasteurella oralis</name>
    <dbReference type="NCBI Taxonomy" id="1071947"/>
    <lineage>
        <taxon>Bacteria</taxon>
        <taxon>Pseudomonadati</taxon>
        <taxon>Pseudomonadota</taxon>
        <taxon>Gammaproteobacteria</taxon>
        <taxon>Pasteurellales</taxon>
        <taxon>Pasteurellaceae</taxon>
        <taxon>Pasteurella</taxon>
    </lineage>
</organism>
<accession>A0ABW4NTH9</accession>
<dbReference type="Proteomes" id="UP001597420">
    <property type="component" value="Unassembled WGS sequence"/>
</dbReference>
<reference evidence="2" key="1">
    <citation type="journal article" date="2019" name="Int. J. Syst. Evol. Microbiol.">
        <title>The Global Catalogue of Microorganisms (GCM) 10K type strain sequencing project: providing services to taxonomists for standard genome sequencing and annotation.</title>
        <authorList>
            <consortium name="The Broad Institute Genomics Platform"/>
            <consortium name="The Broad Institute Genome Sequencing Center for Infectious Disease"/>
            <person name="Wu L."/>
            <person name="Ma J."/>
        </authorList>
    </citation>
    <scope>NUCLEOTIDE SEQUENCE [LARGE SCALE GENOMIC DNA]</scope>
    <source>
        <strain evidence="2">CCM 7950</strain>
    </source>
</reference>
<evidence type="ECO:0000313" key="1">
    <source>
        <dbReference type="EMBL" id="MFD1805578.1"/>
    </source>
</evidence>
<dbReference type="InterPro" id="IPR047666">
    <property type="entry name" value="ANR_neg_reg"/>
</dbReference>
<protein>
    <submittedName>
        <fullName evidence="1">ANR family transcriptional regulator</fullName>
    </submittedName>
</protein>
<name>A0ABW4NTH9_9PAST</name>